<dbReference type="InterPro" id="IPR029058">
    <property type="entry name" value="AB_hydrolase_fold"/>
</dbReference>
<dbReference type="SUPFAM" id="SSF53474">
    <property type="entry name" value="alpha/beta-Hydrolases"/>
    <property type="match status" value="1"/>
</dbReference>
<dbReference type="PANTHER" id="PTHR43918:SF4">
    <property type="entry name" value="CARBOXYLIC ESTER HYDROLASE"/>
    <property type="match status" value="1"/>
</dbReference>
<dbReference type="OrthoDB" id="408631at2759"/>
<dbReference type="EC" id="3.1.1.-" evidence="3"/>
<evidence type="ECO:0000313" key="5">
    <source>
        <dbReference type="EMBL" id="OOO06830.1"/>
    </source>
</evidence>
<dbReference type="PANTHER" id="PTHR43918">
    <property type="entry name" value="ACETYLCHOLINESTERASE"/>
    <property type="match status" value="1"/>
</dbReference>
<dbReference type="AlphaFoldDB" id="A0A1S9DCP7"/>
<reference evidence="5 6" key="1">
    <citation type="submission" date="2016-10" db="EMBL/GenBank/DDBJ databases">
        <title>Genome sequencing of Aspergillus oryzae BCC7051.</title>
        <authorList>
            <person name="Thammarongtham C."/>
            <person name="Vorapreeda T."/>
            <person name="Nookaew I."/>
            <person name="Srisuk T."/>
            <person name="Land M."/>
            <person name="Jeennor S."/>
            <person name="Laoteng K."/>
        </authorList>
    </citation>
    <scope>NUCLEOTIDE SEQUENCE [LARGE SCALE GENOMIC DNA]</scope>
    <source>
        <strain evidence="5 6">BCC7051</strain>
    </source>
</reference>
<dbReference type="Proteomes" id="UP000190312">
    <property type="component" value="Unassembled WGS sequence"/>
</dbReference>
<evidence type="ECO:0000256" key="2">
    <source>
        <dbReference type="ARBA" id="ARBA00022801"/>
    </source>
</evidence>
<accession>A0A1S9DCP7</accession>
<dbReference type="InterPro" id="IPR019826">
    <property type="entry name" value="Carboxylesterase_B_AS"/>
</dbReference>
<keyword evidence="3" id="KW-0732">Signal</keyword>
<keyword evidence="2 3" id="KW-0378">Hydrolase</keyword>
<gene>
    <name evidence="5" type="ORF">OAory_01090330</name>
</gene>
<dbReference type="VEuPathDB" id="FungiDB:AO090011000353"/>
<dbReference type="InterPro" id="IPR050654">
    <property type="entry name" value="AChE-related_enzymes"/>
</dbReference>
<dbReference type="VEuPathDB" id="FungiDB:AO090011000355"/>
<dbReference type="VEuPathDB" id="FungiDB:AO090011000354"/>
<evidence type="ECO:0000313" key="6">
    <source>
        <dbReference type="Proteomes" id="UP000190312"/>
    </source>
</evidence>
<feature type="domain" description="Carboxylesterase type B" evidence="4">
    <location>
        <begin position="64"/>
        <end position="571"/>
    </location>
</feature>
<proteinExistence type="inferred from homology"/>
<protein>
    <recommendedName>
        <fullName evidence="3">Carboxylic ester hydrolase</fullName>
        <ecNumber evidence="3">3.1.1.-</ecNumber>
    </recommendedName>
</protein>
<dbReference type="InterPro" id="IPR002018">
    <property type="entry name" value="CarbesteraseB"/>
</dbReference>
<dbReference type="GO" id="GO:0052689">
    <property type="term" value="F:carboxylic ester hydrolase activity"/>
    <property type="evidence" value="ECO:0007669"/>
    <property type="project" value="TreeGrafter"/>
</dbReference>
<dbReference type="EMBL" id="MKZY01000007">
    <property type="protein sequence ID" value="OOO06830.1"/>
    <property type="molecule type" value="Genomic_DNA"/>
</dbReference>
<feature type="signal peptide" evidence="3">
    <location>
        <begin position="1"/>
        <end position="21"/>
    </location>
</feature>
<dbReference type="PROSITE" id="PS00122">
    <property type="entry name" value="CARBOXYLESTERASE_B_1"/>
    <property type="match status" value="1"/>
</dbReference>
<comment type="caution">
    <text evidence="5">The sequence shown here is derived from an EMBL/GenBank/DDBJ whole genome shotgun (WGS) entry which is preliminary data.</text>
</comment>
<evidence type="ECO:0000259" key="4">
    <source>
        <dbReference type="Pfam" id="PF00135"/>
    </source>
</evidence>
<name>A0A1S9DCP7_ASPOZ</name>
<dbReference type="eggNOG" id="KOG4389">
    <property type="taxonomic scope" value="Eukaryota"/>
</dbReference>
<dbReference type="Gene3D" id="3.40.50.1820">
    <property type="entry name" value="alpha/beta hydrolase"/>
    <property type="match status" value="1"/>
</dbReference>
<sequence length="600" mass="66167">MACHYQKLLWVALTLGVSVSALPGSSKATRADGSPSPPVATIKSNNAQTETVFVGRSLPEFDQELFLGIKYADKPVRFTPSSLKTSYTADDSDSGAYTASMDDLNISQEAVLYNATEYGYECPGYGSDETKLVDMGLIQLNEDCHNLNIIRPKLHPNETQLLPVMLWIFGGGWQQGATADPRYNMSYIVRQGALNDKPVLGVSINYRLAAFGLLDSEEVRASGNNNLALRDQRNAMRWVKQNIEAFGGDPDKVTIWGESAGAYSVGAHLIANDGDNEGLFRAGGLHPILIDGPVSNSTAIMESGNANGPPWNGTEWYQPMYDRISNKTGCSSSSDTLQCLRDAPYETIYDAAYEGLEWFAAIDGTYIKEYPQISITQGKMAKVPILLGTNTDEGTSFGTTGTDTDEECIEQLISSKRWVLNREQATKLLTFYPNDPALGCPYGWGNTTWPNLGLMYKRYESMAGDLTMVGPRRLLAQNMVKYRNEVYSYRWDVPALNTSSTIGVGHFAEIPFVFANPVQNITALGDDPARLELGNLAARMWTSFVVDLDPNGHNVANIPQWPQYSQETSNFVFRLPKDGSYIETDTYRADGIDYINSIPR</sequence>
<dbReference type="Pfam" id="PF00135">
    <property type="entry name" value="COesterase"/>
    <property type="match status" value="1"/>
</dbReference>
<evidence type="ECO:0000256" key="3">
    <source>
        <dbReference type="RuleBase" id="RU361235"/>
    </source>
</evidence>
<feature type="chain" id="PRO_5011823487" description="Carboxylic ester hydrolase" evidence="3">
    <location>
        <begin position="22"/>
        <end position="600"/>
    </location>
</feature>
<evidence type="ECO:0000256" key="1">
    <source>
        <dbReference type="ARBA" id="ARBA00005964"/>
    </source>
</evidence>
<organism evidence="5 6">
    <name type="scientific">Aspergillus oryzae</name>
    <name type="common">Yellow koji mold</name>
    <dbReference type="NCBI Taxonomy" id="5062"/>
    <lineage>
        <taxon>Eukaryota</taxon>
        <taxon>Fungi</taxon>
        <taxon>Dikarya</taxon>
        <taxon>Ascomycota</taxon>
        <taxon>Pezizomycotina</taxon>
        <taxon>Eurotiomycetes</taxon>
        <taxon>Eurotiomycetidae</taxon>
        <taxon>Eurotiales</taxon>
        <taxon>Aspergillaceae</taxon>
        <taxon>Aspergillus</taxon>
        <taxon>Aspergillus subgen. Circumdati</taxon>
    </lineage>
</organism>
<comment type="similarity">
    <text evidence="1 3">Belongs to the type-B carboxylesterase/lipase family.</text>
</comment>